<evidence type="ECO:0000313" key="7">
    <source>
        <dbReference type="EMBL" id="KTC75330.1"/>
    </source>
</evidence>
<dbReference type="EMBL" id="LNXT01000005">
    <property type="protein sequence ID" value="KTC75330.1"/>
    <property type="molecule type" value="Genomic_DNA"/>
</dbReference>
<evidence type="ECO:0000313" key="8">
    <source>
        <dbReference type="EMBL" id="STX33098.1"/>
    </source>
</evidence>
<dbReference type="EMBL" id="UGNW01000001">
    <property type="protein sequence ID" value="STX33098.1"/>
    <property type="molecule type" value="Genomic_DNA"/>
</dbReference>
<dbReference type="OrthoDB" id="9795248at2"/>
<protein>
    <submittedName>
        <fullName evidence="8">O-antigen biosynthesis protein</fullName>
    </submittedName>
</protein>
<evidence type="ECO:0000256" key="5">
    <source>
        <dbReference type="SAM" id="Phobius"/>
    </source>
</evidence>
<dbReference type="RefSeq" id="WP_058522592.1">
    <property type="nucleotide sequence ID" value="NZ_CAAAHV010000016.1"/>
</dbReference>
<name>A0A378ICY2_9GAMM</name>
<evidence type="ECO:0000256" key="4">
    <source>
        <dbReference type="ARBA" id="ARBA00023136"/>
    </source>
</evidence>
<dbReference type="InterPro" id="IPR051533">
    <property type="entry name" value="WaaL-like"/>
</dbReference>
<accession>A0A378ICY2</accession>
<evidence type="ECO:0000259" key="6">
    <source>
        <dbReference type="Pfam" id="PF04932"/>
    </source>
</evidence>
<keyword evidence="2 5" id="KW-0812">Transmembrane</keyword>
<dbReference type="STRING" id="28083.Lbir_0475"/>
<dbReference type="InterPro" id="IPR007016">
    <property type="entry name" value="O-antigen_ligase-rel_domated"/>
</dbReference>
<dbReference type="PANTHER" id="PTHR37422:SF13">
    <property type="entry name" value="LIPOPOLYSACCHARIDE BIOSYNTHESIS PROTEIN PA4999-RELATED"/>
    <property type="match status" value="1"/>
</dbReference>
<organism evidence="8 10">
    <name type="scientific">Legionella birminghamensis</name>
    <dbReference type="NCBI Taxonomy" id="28083"/>
    <lineage>
        <taxon>Bacteria</taxon>
        <taxon>Pseudomonadati</taxon>
        <taxon>Pseudomonadota</taxon>
        <taxon>Gammaproteobacteria</taxon>
        <taxon>Legionellales</taxon>
        <taxon>Legionellaceae</taxon>
        <taxon>Legionella</taxon>
    </lineage>
</organism>
<feature type="transmembrane region" description="Helical" evidence="5">
    <location>
        <begin position="156"/>
        <end position="174"/>
    </location>
</feature>
<keyword evidence="4 5" id="KW-0472">Membrane</keyword>
<feature type="transmembrane region" description="Helical" evidence="5">
    <location>
        <begin position="351"/>
        <end position="367"/>
    </location>
</feature>
<reference evidence="7 9" key="1">
    <citation type="submission" date="2015-11" db="EMBL/GenBank/DDBJ databases">
        <title>Genomic analysis of 38 Legionella species identifies large and diverse effector repertoires.</title>
        <authorList>
            <person name="Burstein D."/>
            <person name="Amaro F."/>
            <person name="Zusman T."/>
            <person name="Lifshitz Z."/>
            <person name="Cohen O."/>
            <person name="Gilbert J.A."/>
            <person name="Pupko T."/>
            <person name="Shuman H.A."/>
            <person name="Segal G."/>
        </authorList>
    </citation>
    <scope>NUCLEOTIDE SEQUENCE [LARGE SCALE GENOMIC DNA]</scope>
    <source>
        <strain evidence="7 9">CDC#1407-AL-14</strain>
    </source>
</reference>
<dbReference type="GO" id="GO:0016020">
    <property type="term" value="C:membrane"/>
    <property type="evidence" value="ECO:0007669"/>
    <property type="project" value="UniProtKB-SubCell"/>
</dbReference>
<evidence type="ECO:0000256" key="1">
    <source>
        <dbReference type="ARBA" id="ARBA00004141"/>
    </source>
</evidence>
<evidence type="ECO:0000313" key="9">
    <source>
        <dbReference type="Proteomes" id="UP000054735"/>
    </source>
</evidence>
<feature type="domain" description="O-antigen ligase-related" evidence="6">
    <location>
        <begin position="189"/>
        <end position="334"/>
    </location>
</feature>
<dbReference type="Proteomes" id="UP000054735">
    <property type="component" value="Unassembled WGS sequence"/>
</dbReference>
<feature type="transmembrane region" description="Helical" evidence="5">
    <location>
        <begin position="118"/>
        <end position="135"/>
    </location>
</feature>
<sequence length="398" mass="44924">MHTLQTTWQKLSAYNLAPLCLIVLFFVEPLSSTAKSIFLGLSVLAIIFTPHYRENLSAVFRKPWSLLATALFFLALLASFWSPASMGEKWLVIEKYSKFVYLPLLTLGFTEADTRRKAIHAFLAGMLLTGILSILQSKNIIPGGQVNADAVFRNHIMTGIMMSFAAYLSAFYFFQSKTASRYAYALIYLLCSYQVLFISTGRTGYVIYLLLMVTLSCQLFSRKQALIAIALILACFAVCYKLSPAMNFGIHQVKAELDYYHAYKDTSVGYRLQFHNFAKQLFKQHPLFGNGTAGFTYSFKLHKPVPSWDRRLLEPHSQYWLIAVEFGVAGILLFGAFYLSLISVANRLKEYRFTALALLLVFAVGNISDSLLFYSGSGYFFIAFMALCLGESMENRRG</sequence>
<evidence type="ECO:0000313" key="10">
    <source>
        <dbReference type="Proteomes" id="UP000255066"/>
    </source>
</evidence>
<feature type="transmembrane region" description="Helical" evidence="5">
    <location>
        <begin position="319"/>
        <end position="339"/>
    </location>
</feature>
<dbReference type="AlphaFoldDB" id="A0A378ICY2"/>
<feature type="transmembrane region" description="Helical" evidence="5">
    <location>
        <begin position="225"/>
        <end position="243"/>
    </location>
</feature>
<evidence type="ECO:0000256" key="2">
    <source>
        <dbReference type="ARBA" id="ARBA00022692"/>
    </source>
</evidence>
<feature type="transmembrane region" description="Helical" evidence="5">
    <location>
        <begin position="186"/>
        <end position="213"/>
    </location>
</feature>
<reference evidence="8 10" key="2">
    <citation type="submission" date="2018-06" db="EMBL/GenBank/DDBJ databases">
        <authorList>
            <consortium name="Pathogen Informatics"/>
            <person name="Doyle S."/>
        </authorList>
    </citation>
    <scope>NUCLEOTIDE SEQUENCE [LARGE SCALE GENOMIC DNA]</scope>
    <source>
        <strain evidence="8 10">NCTC12437</strain>
    </source>
</reference>
<feature type="transmembrane region" description="Helical" evidence="5">
    <location>
        <begin position="373"/>
        <end position="390"/>
    </location>
</feature>
<feature type="transmembrane region" description="Helical" evidence="5">
    <location>
        <begin position="64"/>
        <end position="82"/>
    </location>
</feature>
<dbReference type="Pfam" id="PF04932">
    <property type="entry name" value="Wzy_C"/>
    <property type="match status" value="1"/>
</dbReference>
<keyword evidence="9" id="KW-1185">Reference proteome</keyword>
<keyword evidence="3 5" id="KW-1133">Transmembrane helix</keyword>
<evidence type="ECO:0000256" key="3">
    <source>
        <dbReference type="ARBA" id="ARBA00022989"/>
    </source>
</evidence>
<gene>
    <name evidence="7" type="ORF">Lbir_0475</name>
    <name evidence="8" type="ORF">NCTC12437_02917</name>
</gene>
<dbReference type="PANTHER" id="PTHR37422">
    <property type="entry name" value="TEICHURONIC ACID BIOSYNTHESIS PROTEIN TUAE"/>
    <property type="match status" value="1"/>
</dbReference>
<comment type="subcellular location">
    <subcellularLocation>
        <location evidence="1">Membrane</location>
        <topology evidence="1">Multi-pass membrane protein</topology>
    </subcellularLocation>
</comment>
<dbReference type="Proteomes" id="UP000255066">
    <property type="component" value="Unassembled WGS sequence"/>
</dbReference>
<proteinExistence type="predicted"/>